<feature type="non-terminal residue" evidence="1">
    <location>
        <position position="1"/>
    </location>
</feature>
<name>A0A6H5GPQ2_9HEMI</name>
<dbReference type="AlphaFoldDB" id="A0A6H5GPQ2"/>
<dbReference type="Proteomes" id="UP000479000">
    <property type="component" value="Unassembled WGS sequence"/>
</dbReference>
<dbReference type="EMBL" id="CADCXU010017075">
    <property type="protein sequence ID" value="CAB0005997.1"/>
    <property type="molecule type" value="Genomic_DNA"/>
</dbReference>
<accession>A0A6H5GPQ2</accession>
<proteinExistence type="predicted"/>
<sequence>VRHRVEIESICKRAFPLSLEQHKDSIRSTSYSHGGLSVKSGLERKMVFLGIEQCISTGSEAHGRQDRTAFHTLGSPVRIFRIAHRGGSFGCSALHE</sequence>
<reference evidence="1 2" key="1">
    <citation type="submission" date="2020-02" db="EMBL/GenBank/DDBJ databases">
        <authorList>
            <person name="Ferguson B K."/>
        </authorList>
    </citation>
    <scope>NUCLEOTIDE SEQUENCE [LARGE SCALE GENOMIC DNA]</scope>
</reference>
<gene>
    <name evidence="1" type="ORF">NTEN_LOCUS11474</name>
</gene>
<keyword evidence="2" id="KW-1185">Reference proteome</keyword>
<evidence type="ECO:0000313" key="1">
    <source>
        <dbReference type="EMBL" id="CAB0005997.1"/>
    </source>
</evidence>
<protein>
    <submittedName>
        <fullName evidence="1">Uncharacterized protein</fullName>
    </submittedName>
</protein>
<evidence type="ECO:0000313" key="2">
    <source>
        <dbReference type="Proteomes" id="UP000479000"/>
    </source>
</evidence>
<organism evidence="1 2">
    <name type="scientific">Nesidiocoris tenuis</name>
    <dbReference type="NCBI Taxonomy" id="355587"/>
    <lineage>
        <taxon>Eukaryota</taxon>
        <taxon>Metazoa</taxon>
        <taxon>Ecdysozoa</taxon>
        <taxon>Arthropoda</taxon>
        <taxon>Hexapoda</taxon>
        <taxon>Insecta</taxon>
        <taxon>Pterygota</taxon>
        <taxon>Neoptera</taxon>
        <taxon>Paraneoptera</taxon>
        <taxon>Hemiptera</taxon>
        <taxon>Heteroptera</taxon>
        <taxon>Panheteroptera</taxon>
        <taxon>Cimicomorpha</taxon>
        <taxon>Miridae</taxon>
        <taxon>Dicyphina</taxon>
        <taxon>Nesidiocoris</taxon>
    </lineage>
</organism>